<accession>A0ABV8ENV7</accession>
<feature type="domain" description="DUF2089" evidence="1">
    <location>
        <begin position="3"/>
        <end position="37"/>
    </location>
</feature>
<dbReference type="RefSeq" id="WP_353959794.1">
    <property type="nucleotide sequence ID" value="NZ_JAKZGR010000026.1"/>
</dbReference>
<sequence length="43" mass="4863">MLEFVQSSGSLKLMASKMNLSYPTVRNFLDDLLDKIQNLKSDA</sequence>
<dbReference type="Proteomes" id="UP001595766">
    <property type="component" value="Unassembled WGS sequence"/>
</dbReference>
<protein>
    <submittedName>
        <fullName evidence="2">DUF2089 family protein</fullName>
    </submittedName>
</protein>
<reference evidence="3" key="1">
    <citation type="journal article" date="2019" name="Int. J. Syst. Evol. Microbiol.">
        <title>The Global Catalogue of Microorganisms (GCM) 10K type strain sequencing project: providing services to taxonomists for standard genome sequencing and annotation.</title>
        <authorList>
            <consortium name="The Broad Institute Genomics Platform"/>
            <consortium name="The Broad Institute Genome Sequencing Center for Infectious Disease"/>
            <person name="Wu L."/>
            <person name="Ma J."/>
        </authorList>
    </citation>
    <scope>NUCLEOTIDE SEQUENCE [LARGE SCALE GENOMIC DNA]</scope>
    <source>
        <strain evidence="3">CECT 8551</strain>
    </source>
</reference>
<proteinExistence type="predicted"/>
<dbReference type="Pfam" id="PF09862">
    <property type="entry name" value="DUF2089"/>
    <property type="match status" value="1"/>
</dbReference>
<name>A0ABV8ENV7_9BACT</name>
<evidence type="ECO:0000313" key="2">
    <source>
        <dbReference type="EMBL" id="MFC3977971.1"/>
    </source>
</evidence>
<organism evidence="2 3">
    <name type="scientific">Belliella kenyensis</name>
    <dbReference type="NCBI Taxonomy" id="1472724"/>
    <lineage>
        <taxon>Bacteria</taxon>
        <taxon>Pseudomonadati</taxon>
        <taxon>Bacteroidota</taxon>
        <taxon>Cytophagia</taxon>
        <taxon>Cytophagales</taxon>
        <taxon>Cyclobacteriaceae</taxon>
        <taxon>Belliella</taxon>
    </lineage>
</organism>
<dbReference type="EMBL" id="JBHSAV010000091">
    <property type="protein sequence ID" value="MFC3977971.1"/>
    <property type="molecule type" value="Genomic_DNA"/>
</dbReference>
<keyword evidence="3" id="KW-1185">Reference proteome</keyword>
<evidence type="ECO:0000313" key="3">
    <source>
        <dbReference type="Proteomes" id="UP001595766"/>
    </source>
</evidence>
<dbReference type="InterPro" id="IPR018658">
    <property type="entry name" value="DUF2089"/>
</dbReference>
<evidence type="ECO:0000259" key="1">
    <source>
        <dbReference type="Pfam" id="PF09862"/>
    </source>
</evidence>
<gene>
    <name evidence="2" type="ORF">ACFOUP_16425</name>
</gene>
<comment type="caution">
    <text evidence="2">The sequence shown here is derived from an EMBL/GenBank/DDBJ whole genome shotgun (WGS) entry which is preliminary data.</text>
</comment>